<evidence type="ECO:0000313" key="3">
    <source>
        <dbReference type="Proteomes" id="UP000284178"/>
    </source>
</evidence>
<organism evidence="2 3">
    <name type="scientific">Holdemania filiformis</name>
    <dbReference type="NCBI Taxonomy" id="61171"/>
    <lineage>
        <taxon>Bacteria</taxon>
        <taxon>Bacillati</taxon>
        <taxon>Bacillota</taxon>
        <taxon>Erysipelotrichia</taxon>
        <taxon>Erysipelotrichales</taxon>
        <taxon>Erysipelotrichaceae</taxon>
        <taxon>Holdemania</taxon>
    </lineage>
</organism>
<accession>A0A412G3K5</accession>
<dbReference type="EMBL" id="QRUP01000006">
    <property type="protein sequence ID" value="RGR75100.1"/>
    <property type="molecule type" value="Genomic_DNA"/>
</dbReference>
<comment type="caution">
    <text evidence="2">The sequence shown here is derived from an EMBL/GenBank/DDBJ whole genome shotgun (WGS) entry which is preliminary data.</text>
</comment>
<evidence type="ECO:0000256" key="1">
    <source>
        <dbReference type="SAM" id="MobiDB-lite"/>
    </source>
</evidence>
<gene>
    <name evidence="2" type="ORF">DWY25_06720</name>
</gene>
<evidence type="ECO:0000313" key="2">
    <source>
        <dbReference type="EMBL" id="RGR75100.1"/>
    </source>
</evidence>
<feature type="region of interest" description="Disordered" evidence="1">
    <location>
        <begin position="327"/>
        <end position="370"/>
    </location>
</feature>
<dbReference type="AlphaFoldDB" id="A0A412G3K5"/>
<protein>
    <submittedName>
        <fullName evidence="2">Uncharacterized protein</fullName>
    </submittedName>
</protein>
<feature type="compositionally biased region" description="Pro residues" evidence="1">
    <location>
        <begin position="333"/>
        <end position="346"/>
    </location>
</feature>
<sequence>MMRKTGVLALCVLLLGGCARRVENPGPPQITILEDAVIEVNQPDFSEDVLRAYFKAVDSQGNELPAENVVFLNNANNSLLGTSYIKIKAVDKNGYYDVKTLKVTTVDHTAPTYVLPVQLPVFLTGEAPELTAKTAGILLQDNFNRESTLVKNFRWLISDVDYAAPGTYSLPGRFQDSSGNAVEFTLAVKVSEDPVEKAQACLELILELCQGSANYFILDAAGEDQQVEIQNYDTILNTFFTAEGRRLLEASAFAQRVIITDDTVSWIGAQTPAGDGQYIKTSFTLAKQDEDQLTFDATSAWQVQGQRVEETSEFILKKEQGVWKIDSFVNPLDGPPANPKTTPSPSPQATTSPLPSASPQPTPSASPKIG</sequence>
<keyword evidence="3" id="KW-1185">Reference proteome</keyword>
<dbReference type="PROSITE" id="PS51257">
    <property type="entry name" value="PROKAR_LIPOPROTEIN"/>
    <property type="match status" value="1"/>
</dbReference>
<name>A0A412G3K5_9FIRM</name>
<proteinExistence type="predicted"/>
<dbReference type="RefSeq" id="WP_117894591.1">
    <property type="nucleotide sequence ID" value="NZ_CABJCV010000006.1"/>
</dbReference>
<reference evidence="2 3" key="1">
    <citation type="submission" date="2018-08" db="EMBL/GenBank/DDBJ databases">
        <title>A genome reference for cultivated species of the human gut microbiota.</title>
        <authorList>
            <person name="Zou Y."/>
            <person name="Xue W."/>
            <person name="Luo G."/>
        </authorList>
    </citation>
    <scope>NUCLEOTIDE SEQUENCE [LARGE SCALE GENOMIC DNA]</scope>
    <source>
        <strain evidence="2 3">AF24-29</strain>
    </source>
</reference>
<dbReference type="Proteomes" id="UP000284178">
    <property type="component" value="Unassembled WGS sequence"/>
</dbReference>
<dbReference type="GeneID" id="83015097"/>